<evidence type="ECO:0000313" key="2">
    <source>
        <dbReference type="Proteomes" id="UP001165363"/>
    </source>
</evidence>
<reference evidence="1" key="1">
    <citation type="submission" date="2022-05" db="EMBL/GenBank/DDBJ databases">
        <authorList>
            <person name="Jo J.-H."/>
            <person name="Im W.-T."/>
        </authorList>
    </citation>
    <scope>NUCLEOTIDE SEQUENCE</scope>
    <source>
        <strain evidence="1">SE158</strain>
    </source>
</reference>
<proteinExistence type="predicted"/>
<dbReference type="Proteomes" id="UP001165363">
    <property type="component" value="Unassembled WGS sequence"/>
</dbReference>
<protein>
    <submittedName>
        <fullName evidence="1">Uncharacterized protein</fullName>
    </submittedName>
</protein>
<sequence>MKHYRINKLTKADGIIIKKKDILATSDAAAVQHAAADDDCPVCDVLRDGKRVGSVL</sequence>
<evidence type="ECO:0000313" key="1">
    <source>
        <dbReference type="EMBL" id="MCL6683127.1"/>
    </source>
</evidence>
<name>A0ABT0RKF6_9SPHN</name>
<dbReference type="EMBL" id="JAMGBD010000001">
    <property type="protein sequence ID" value="MCL6683127.1"/>
    <property type="molecule type" value="Genomic_DNA"/>
</dbReference>
<gene>
    <name evidence="1" type="ORF">LZ536_04305</name>
</gene>
<keyword evidence="2" id="KW-1185">Reference proteome</keyword>
<accession>A0ABT0RKF6</accession>
<organism evidence="1 2">
    <name type="scientific">Sphingomonas alba</name>
    <dbReference type="NCBI Taxonomy" id="2908208"/>
    <lineage>
        <taxon>Bacteria</taxon>
        <taxon>Pseudomonadati</taxon>
        <taxon>Pseudomonadota</taxon>
        <taxon>Alphaproteobacteria</taxon>
        <taxon>Sphingomonadales</taxon>
        <taxon>Sphingomonadaceae</taxon>
        <taxon>Sphingomonas</taxon>
    </lineage>
</organism>
<dbReference type="RefSeq" id="WP_249847070.1">
    <property type="nucleotide sequence ID" value="NZ_JAMGBD010000001.1"/>
</dbReference>
<comment type="caution">
    <text evidence="1">The sequence shown here is derived from an EMBL/GenBank/DDBJ whole genome shotgun (WGS) entry which is preliminary data.</text>
</comment>